<name>G3Q3G9_GASAC</name>
<feature type="compositionally biased region" description="Low complexity" evidence="1">
    <location>
        <begin position="300"/>
        <end position="311"/>
    </location>
</feature>
<dbReference type="OMA" id="YAYKTIT"/>
<feature type="region of interest" description="Disordered" evidence="1">
    <location>
        <begin position="297"/>
        <end position="319"/>
    </location>
</feature>
<sequence>MFCRRAFQRVGPLARRAFRPTSRNAPVRHMAFGVPGGSSNMAYIVLCGGGVTAAVVYAYKTVGGNGERHEDRLATMAVIEKAPEVAAPAAEPAALEEAAPTPEVLAEVVEESGPAPAEPVAEAAAEPDVLAESIPAEPVAETAPEPAVEAVSEEEAAAEVVVAEPAPTEEAAPAAVEDESAATVEVAATEETPAEAPAAEAHLAESAESLPDLLTAVKVLAGPPIEIAAASVENSLVEGLDFPLKVVEPEAVEATTEEVAKEAQEVTMVNEEESKPADAEQLVEEGTAASVEAALEEEVAASLSEEATTSVLAVEEEEG</sequence>
<evidence type="ECO:0000256" key="1">
    <source>
        <dbReference type="SAM" id="MobiDB-lite"/>
    </source>
</evidence>
<reference evidence="2" key="2">
    <citation type="submission" date="2024-04" db="UniProtKB">
        <authorList>
            <consortium name="Ensembl"/>
        </authorList>
    </citation>
    <scope>IDENTIFICATION</scope>
</reference>
<dbReference type="Bgee" id="ENSGACG00000018472">
    <property type="expression patterns" value="Expressed in camera-type eye and 2 other cell types or tissues"/>
</dbReference>
<dbReference type="PANTHER" id="PTHR22910:SF6">
    <property type="entry name" value="PROTEIN MGARP"/>
    <property type="match status" value="1"/>
</dbReference>
<reference evidence="2" key="1">
    <citation type="submission" date="2006-01" db="EMBL/GenBank/DDBJ databases">
        <authorList>
            <person name="Lindblad-Toh K."/>
            <person name="Mauceli E."/>
            <person name="Grabherr M."/>
            <person name="Chang J.L."/>
            <person name="Lander E.S."/>
        </authorList>
    </citation>
    <scope>NUCLEOTIDE SEQUENCE [LARGE SCALE GENOMIC DNA]</scope>
</reference>
<proteinExistence type="predicted"/>
<dbReference type="GO" id="GO:1904115">
    <property type="term" value="C:axon cytoplasm"/>
    <property type="evidence" value="ECO:0007669"/>
    <property type="project" value="GOC"/>
</dbReference>
<organism evidence="2">
    <name type="scientific">Gasterosteus aculeatus</name>
    <name type="common">Three-spined stickleback</name>
    <dbReference type="NCBI Taxonomy" id="69293"/>
    <lineage>
        <taxon>Eukaryota</taxon>
        <taxon>Metazoa</taxon>
        <taxon>Chordata</taxon>
        <taxon>Craniata</taxon>
        <taxon>Vertebrata</taxon>
        <taxon>Euteleostomi</taxon>
        <taxon>Actinopterygii</taxon>
        <taxon>Neopterygii</taxon>
        <taxon>Teleostei</taxon>
        <taxon>Neoteleostei</taxon>
        <taxon>Acanthomorphata</taxon>
        <taxon>Eupercaria</taxon>
        <taxon>Perciformes</taxon>
        <taxon>Cottioidei</taxon>
        <taxon>Gasterosteales</taxon>
        <taxon>Gasterosteidae</taxon>
        <taxon>Gasterosteus</taxon>
    </lineage>
</organism>
<dbReference type="eggNOG" id="ENOG502S6H4">
    <property type="taxonomic scope" value="Eukaryota"/>
</dbReference>
<accession>G3Q3G9</accession>
<evidence type="ECO:0000313" key="2">
    <source>
        <dbReference type="Ensembl" id="ENSGACP00000024421.1"/>
    </source>
</evidence>
<dbReference type="GO" id="GO:0008089">
    <property type="term" value="P:anterograde axonal transport"/>
    <property type="evidence" value="ECO:0007669"/>
    <property type="project" value="InterPro"/>
</dbReference>
<dbReference type="GO" id="GO:0005739">
    <property type="term" value="C:mitochondrion"/>
    <property type="evidence" value="ECO:0007669"/>
    <property type="project" value="InterPro"/>
</dbReference>
<dbReference type="Ensembl" id="ENSGACT00000024470.1">
    <property type="protein sequence ID" value="ENSGACP00000024421.1"/>
    <property type="gene ID" value="ENSGACG00000018472.1"/>
</dbReference>
<protein>
    <submittedName>
        <fullName evidence="2">Uncharacterized protein</fullName>
    </submittedName>
</protein>
<dbReference type="AlphaFoldDB" id="G3Q3G9"/>
<dbReference type="PANTHER" id="PTHR22910">
    <property type="entry name" value="PROTEIN MGARP"/>
    <property type="match status" value="1"/>
</dbReference>
<dbReference type="InterPro" id="IPR026093">
    <property type="entry name" value="MGARP"/>
</dbReference>
<dbReference type="InParanoid" id="G3Q3G9"/>